<evidence type="ECO:0000313" key="7">
    <source>
        <dbReference type="Proteomes" id="UP000600247"/>
    </source>
</evidence>
<dbReference type="GO" id="GO:0016491">
    <property type="term" value="F:oxidoreductase activity"/>
    <property type="evidence" value="ECO:0007669"/>
    <property type="project" value="UniProtKB-KW"/>
</dbReference>
<dbReference type="Proteomes" id="UP000600247">
    <property type="component" value="Unassembled WGS sequence"/>
</dbReference>
<keyword evidence="4" id="KW-0408">Iron</keyword>
<keyword evidence="3" id="KW-0560">Oxidoreductase</keyword>
<evidence type="ECO:0000256" key="1">
    <source>
        <dbReference type="ARBA" id="ARBA00022485"/>
    </source>
</evidence>
<dbReference type="SUPFAM" id="SSF51905">
    <property type="entry name" value="FAD/NAD(P)-binding domain"/>
    <property type="match status" value="1"/>
</dbReference>
<accession>A0A917GYN1</accession>
<evidence type="ECO:0000313" key="6">
    <source>
        <dbReference type="EMBL" id="GGG61583.1"/>
    </source>
</evidence>
<proteinExistence type="predicted"/>
<evidence type="ECO:0000256" key="4">
    <source>
        <dbReference type="ARBA" id="ARBA00023004"/>
    </source>
</evidence>
<dbReference type="Pfam" id="PF12831">
    <property type="entry name" value="FAD_oxidored"/>
    <property type="match status" value="1"/>
</dbReference>
<comment type="caution">
    <text evidence="6">The sequence shown here is derived from an EMBL/GenBank/DDBJ whole genome shotgun (WGS) entry which is preliminary data.</text>
</comment>
<dbReference type="GO" id="GO:0046872">
    <property type="term" value="F:metal ion binding"/>
    <property type="evidence" value="ECO:0007669"/>
    <property type="project" value="UniProtKB-KW"/>
</dbReference>
<evidence type="ECO:0008006" key="8">
    <source>
        <dbReference type="Google" id="ProtNLM"/>
    </source>
</evidence>
<dbReference type="GO" id="GO:0051539">
    <property type="term" value="F:4 iron, 4 sulfur cluster binding"/>
    <property type="evidence" value="ECO:0007669"/>
    <property type="project" value="UniProtKB-KW"/>
</dbReference>
<keyword evidence="1" id="KW-0004">4Fe-4S</keyword>
<dbReference type="PANTHER" id="PTHR43498">
    <property type="entry name" value="FERREDOXIN:COB-COM HETERODISULFIDE REDUCTASE SUBUNIT A"/>
    <property type="match status" value="1"/>
</dbReference>
<keyword evidence="5" id="KW-0411">Iron-sulfur</keyword>
<evidence type="ECO:0000256" key="3">
    <source>
        <dbReference type="ARBA" id="ARBA00023002"/>
    </source>
</evidence>
<keyword evidence="2" id="KW-0479">Metal-binding</keyword>
<dbReference type="InterPro" id="IPR036188">
    <property type="entry name" value="FAD/NAD-bd_sf"/>
</dbReference>
<name>A0A917GYN1_9BACL</name>
<evidence type="ECO:0000256" key="2">
    <source>
        <dbReference type="ARBA" id="ARBA00022723"/>
    </source>
</evidence>
<protein>
    <recommendedName>
        <fullName evidence="8">FAD-dependent oxidoreductase</fullName>
    </recommendedName>
</protein>
<gene>
    <name evidence="6" type="ORF">GCM10010918_13890</name>
</gene>
<dbReference type="Gene3D" id="3.40.50.720">
    <property type="entry name" value="NAD(P)-binding Rossmann-like Domain"/>
    <property type="match status" value="1"/>
</dbReference>
<dbReference type="InterPro" id="IPR039650">
    <property type="entry name" value="HdrA-like"/>
</dbReference>
<dbReference type="EMBL" id="BMHY01000002">
    <property type="protein sequence ID" value="GGG61583.1"/>
    <property type="molecule type" value="Genomic_DNA"/>
</dbReference>
<dbReference type="PANTHER" id="PTHR43498:SF1">
    <property type="entry name" value="COB--COM HETERODISULFIDE REDUCTASE IRON-SULFUR SUBUNIT A"/>
    <property type="match status" value="1"/>
</dbReference>
<organism evidence="6 7">
    <name type="scientific">Paenibacillus radicis</name>
    <name type="common">ex Gao et al. 2016</name>
    <dbReference type="NCBI Taxonomy" id="1737354"/>
    <lineage>
        <taxon>Bacteria</taxon>
        <taxon>Bacillati</taxon>
        <taxon>Bacillota</taxon>
        <taxon>Bacilli</taxon>
        <taxon>Bacillales</taxon>
        <taxon>Paenibacillaceae</taxon>
        <taxon>Paenibacillus</taxon>
    </lineage>
</organism>
<reference evidence="6 7" key="1">
    <citation type="journal article" date="2014" name="Int. J. Syst. Evol. Microbiol.">
        <title>Complete genome sequence of Corynebacterium casei LMG S-19264T (=DSM 44701T), isolated from a smear-ripened cheese.</title>
        <authorList>
            <consortium name="US DOE Joint Genome Institute (JGI-PGF)"/>
            <person name="Walter F."/>
            <person name="Albersmeier A."/>
            <person name="Kalinowski J."/>
            <person name="Ruckert C."/>
        </authorList>
    </citation>
    <scope>NUCLEOTIDE SEQUENCE [LARGE SCALE GENOMIC DNA]</scope>
    <source>
        <strain evidence="6 7">CGMCC 1.15286</strain>
    </source>
</reference>
<sequence>MFNRLKGIKTARIIMVFVMLSIVFQLVAPSSLEPHLQAEPSCGKDCSYYDVIVIGSEIQGVLLAKEVRKARKSVLILDPRTQTGGELIQGQMQFLDIPNDRKNKSIVQGEIKYLFDAYKSGSIRKAHEFNQYFNQLVRGIPIEKGIKIQTIETVPLAKEKSLKSITYKTQDGATRNVQANYWVENTDFNALTSLLDLKRIPGMESLVSKKDPTPEYMSATLMIKFKNVDWSKLHKTILKDYPLTNVQKKYGPNTYVDWTIATGFGNLINQYKPTDPQLVLRGMNTLNQKNGRAIMNALLVFDVDPSKPESVKSAIAKASAEAPHILKFLRQNIPGFAKAELDGFPDYLYIRDYNRFETEHILQKEDLKSNKMFWDNVSIGGYGMDLQATKRIPTGIGFGLTDRYGMPLRSFELKAYENVIVAGKNVGASIQAYGSARIMPNTATAAQTIGIIIGRESGKKRLKELTPEDFKRIHKYLKKDFNIVLAG</sequence>
<dbReference type="RefSeq" id="WP_229692022.1">
    <property type="nucleotide sequence ID" value="NZ_BMHY01000002.1"/>
</dbReference>
<evidence type="ECO:0000256" key="5">
    <source>
        <dbReference type="ARBA" id="ARBA00023014"/>
    </source>
</evidence>
<dbReference type="AlphaFoldDB" id="A0A917GYN1"/>
<keyword evidence="7" id="KW-1185">Reference proteome</keyword>